<reference evidence="1 2" key="1">
    <citation type="journal article" date="2022" name="Int. J. Syst. Evol. Microbiol.">
        <title>Miniphocaeibacter halophilus sp. nov., an ammonium-tolerant acetate-producing bacterium isolated from a biogas system.</title>
        <authorList>
            <person name="Schnurer A."/>
            <person name="Singh A."/>
            <person name="Bi S."/>
            <person name="Qiao W."/>
            <person name="Westerholm M."/>
        </authorList>
    </citation>
    <scope>NUCLEOTIDE SEQUENCE [LARGE SCALE GENOMIC DNA]</scope>
    <source>
        <strain evidence="1 2">AMB_01</strain>
    </source>
</reference>
<gene>
    <name evidence="1" type="ORF">JFY71_07895</name>
</gene>
<keyword evidence="2" id="KW-1185">Reference proteome</keyword>
<dbReference type="Proteomes" id="UP000595814">
    <property type="component" value="Chromosome"/>
</dbReference>
<organism evidence="1 2">
    <name type="scientific">Miniphocaeibacter halophilus</name>
    <dbReference type="NCBI Taxonomy" id="2931922"/>
    <lineage>
        <taxon>Bacteria</taxon>
        <taxon>Bacillati</taxon>
        <taxon>Bacillota</taxon>
        <taxon>Tissierellia</taxon>
        <taxon>Tissierellales</taxon>
        <taxon>Peptoniphilaceae</taxon>
        <taxon>Miniphocaeibacter</taxon>
    </lineage>
</organism>
<evidence type="ECO:0000313" key="2">
    <source>
        <dbReference type="Proteomes" id="UP000595814"/>
    </source>
</evidence>
<name>A0AC61MSQ7_9FIRM</name>
<sequence>MIEAYICEDNKYILNLIKREVEKYILIQGYDIEIKGTYEKPEDFINNLDTVQQRSIYFLDIDFNNSKLNGFDLGKEIRKRDSRGFIIYITSYDNLLMETFKYRLEALDYIIKDNEGEFIKQITQAIDSVEERLINEPASESKYYSVSVFDTIYKVPYNEILYFQTSEKAHRIVLYTIDRSYEFFGKIREIERELGGDFCRSHRSVLVNRKKIISLNKKDSVLELETGLRCPIARGKIKTIENIFKIEVKYETN</sequence>
<dbReference type="EMBL" id="CP066744">
    <property type="protein sequence ID" value="QQK07241.1"/>
    <property type="molecule type" value="Genomic_DNA"/>
</dbReference>
<proteinExistence type="predicted"/>
<evidence type="ECO:0000313" key="1">
    <source>
        <dbReference type="EMBL" id="QQK07241.1"/>
    </source>
</evidence>
<accession>A0AC61MSQ7</accession>
<protein>
    <submittedName>
        <fullName evidence="1">Response regulator transcription factor</fullName>
    </submittedName>
</protein>